<dbReference type="Gramene" id="ABO97904">
    <property type="protein sequence ID" value="ABO97904"/>
    <property type="gene ID" value="OSTLU_33599"/>
</dbReference>
<evidence type="ECO:0000313" key="3">
    <source>
        <dbReference type="Proteomes" id="UP000001568"/>
    </source>
</evidence>
<protein>
    <submittedName>
        <fullName evidence="2">Uncharacterized protein</fullName>
    </submittedName>
</protein>
<organism evidence="2 3">
    <name type="scientific">Ostreococcus lucimarinus (strain CCE9901)</name>
    <dbReference type="NCBI Taxonomy" id="436017"/>
    <lineage>
        <taxon>Eukaryota</taxon>
        <taxon>Viridiplantae</taxon>
        <taxon>Chlorophyta</taxon>
        <taxon>Mamiellophyceae</taxon>
        <taxon>Mamiellales</taxon>
        <taxon>Bathycoccaceae</taxon>
        <taxon>Ostreococcus</taxon>
    </lineage>
</organism>
<reference evidence="2 3" key="1">
    <citation type="journal article" date="2007" name="Proc. Natl. Acad. Sci. U.S.A.">
        <title>The tiny eukaryote Ostreococcus provides genomic insights into the paradox of plankton speciation.</title>
        <authorList>
            <person name="Palenik B."/>
            <person name="Grimwood J."/>
            <person name="Aerts A."/>
            <person name="Rouze P."/>
            <person name="Salamov A."/>
            <person name="Putnam N."/>
            <person name="Dupont C."/>
            <person name="Jorgensen R."/>
            <person name="Derelle E."/>
            <person name="Rombauts S."/>
            <person name="Zhou K."/>
            <person name="Otillar R."/>
            <person name="Merchant S.S."/>
            <person name="Podell S."/>
            <person name="Gaasterland T."/>
            <person name="Napoli C."/>
            <person name="Gendler K."/>
            <person name="Manuell A."/>
            <person name="Tai V."/>
            <person name="Vallon O."/>
            <person name="Piganeau G."/>
            <person name="Jancek S."/>
            <person name="Heijde M."/>
            <person name="Jabbari K."/>
            <person name="Bowler C."/>
            <person name="Lohr M."/>
            <person name="Robbens S."/>
            <person name="Werner G."/>
            <person name="Dubchak I."/>
            <person name="Pazour G.J."/>
            <person name="Ren Q."/>
            <person name="Paulsen I."/>
            <person name="Delwiche C."/>
            <person name="Schmutz J."/>
            <person name="Rokhsar D."/>
            <person name="Van de Peer Y."/>
            <person name="Moreau H."/>
            <person name="Grigoriev I.V."/>
        </authorList>
    </citation>
    <scope>NUCLEOTIDE SEQUENCE [LARGE SCALE GENOMIC DNA]</scope>
    <source>
        <strain evidence="2 3">CCE9901</strain>
    </source>
</reference>
<proteinExistence type="predicted"/>
<dbReference type="GeneID" id="5003822"/>
<dbReference type="AlphaFoldDB" id="A4S2X2"/>
<gene>
    <name evidence="2" type="ORF">OSTLU_33599</name>
</gene>
<dbReference type="OrthoDB" id="498728at2759"/>
<feature type="compositionally biased region" description="Low complexity" evidence="1">
    <location>
        <begin position="29"/>
        <end position="43"/>
    </location>
</feature>
<dbReference type="RefSeq" id="XP_001419611.1">
    <property type="nucleotide sequence ID" value="XM_001419574.1"/>
</dbReference>
<name>A4S2X2_OSTLU</name>
<evidence type="ECO:0000256" key="1">
    <source>
        <dbReference type="SAM" id="MobiDB-lite"/>
    </source>
</evidence>
<sequence>MTTAKARRRASDPAGAVRRIFDERRARRAAATIRTTTTTNAGRRTSEPTPARARFARALDGALDDALDDAEASGGASARDGDDDASDGAYGLLLRAARDERAARDASLPEEYSLQEVRDGGAACEDLVALSVAFEREDARVGSLAGGLGGAVAHVLRTASGEAVGYTLTYENRAPEWDRARAVVLPPRLAHVFIRRDHRMRGLGTGLVNWWRRRFALRCAFFAVDSPNDSMTRTLLRVECAPATTRSGHGASSVHYIAPVAASS</sequence>
<dbReference type="Proteomes" id="UP000001568">
    <property type="component" value="Chromosome 9"/>
</dbReference>
<dbReference type="KEGG" id="olu:OSTLU_33599"/>
<evidence type="ECO:0000313" key="2">
    <source>
        <dbReference type="EMBL" id="ABO97904.1"/>
    </source>
</evidence>
<dbReference type="EMBL" id="CP000589">
    <property type="protein sequence ID" value="ABO97904.1"/>
    <property type="molecule type" value="Genomic_DNA"/>
</dbReference>
<feature type="region of interest" description="Disordered" evidence="1">
    <location>
        <begin position="1"/>
        <end position="52"/>
    </location>
</feature>
<keyword evidence="3" id="KW-1185">Reference proteome</keyword>
<accession>A4S2X2</accession>
<dbReference type="HOGENOM" id="CLU_1055210_0_0_1"/>